<evidence type="ECO:0000313" key="2">
    <source>
        <dbReference type="EMBL" id="QKC75104.1"/>
    </source>
</evidence>
<keyword evidence="3" id="KW-1185">Reference proteome</keyword>
<dbReference type="EMBL" id="CP033361">
    <property type="protein sequence ID" value="QKC75104.1"/>
    <property type="molecule type" value="Genomic_DNA"/>
</dbReference>
<feature type="compositionally biased region" description="Basic and acidic residues" evidence="1">
    <location>
        <begin position="72"/>
        <end position="83"/>
    </location>
</feature>
<feature type="region of interest" description="Disordered" evidence="1">
    <location>
        <begin position="59"/>
        <end position="83"/>
    </location>
</feature>
<dbReference type="AlphaFoldDB" id="A0A6M7UCZ4"/>
<organism evidence="2 3">
    <name type="scientific">Mesorhizobium erdmanii</name>
    <dbReference type="NCBI Taxonomy" id="1777866"/>
    <lineage>
        <taxon>Bacteria</taxon>
        <taxon>Pseudomonadati</taxon>
        <taxon>Pseudomonadota</taxon>
        <taxon>Alphaproteobacteria</taxon>
        <taxon>Hyphomicrobiales</taxon>
        <taxon>Phyllobacteriaceae</taxon>
        <taxon>Mesorhizobium</taxon>
    </lineage>
</organism>
<gene>
    <name evidence="2" type="ORF">EB233_05725</name>
</gene>
<name>A0A6M7UCZ4_9HYPH</name>
<dbReference type="RefSeq" id="WP_064991103.1">
    <property type="nucleotide sequence ID" value="NZ_CP033361.1"/>
</dbReference>
<protein>
    <submittedName>
        <fullName evidence="2">Uncharacterized protein</fullName>
    </submittedName>
</protein>
<dbReference type="KEGG" id="merd:EB233_05725"/>
<reference evidence="2 3" key="1">
    <citation type="submission" date="2018-10" db="EMBL/GenBank/DDBJ databases">
        <authorList>
            <person name="Perry B.J."/>
            <person name="Sullivan J.T."/>
            <person name="Murphy R.J.T."/>
            <person name="Ramsay J.P."/>
            <person name="Ronson C.W."/>
        </authorList>
    </citation>
    <scope>NUCLEOTIDE SEQUENCE [LARGE SCALE GENOMIC DNA]</scope>
    <source>
        <strain evidence="2 3">NZP2014</strain>
    </source>
</reference>
<evidence type="ECO:0000256" key="1">
    <source>
        <dbReference type="SAM" id="MobiDB-lite"/>
    </source>
</evidence>
<accession>A0A6M7UCZ4</accession>
<dbReference type="Proteomes" id="UP000503339">
    <property type="component" value="Chromosome"/>
</dbReference>
<proteinExistence type="predicted"/>
<sequence>MMNQSLRQSEIDSLQYIASMTNELVQMAEAGRFPMISYLLGMAYAEAFDVLRGARPTRHAQLSGNPMHAKVHAKENRAQPRTA</sequence>
<evidence type="ECO:0000313" key="3">
    <source>
        <dbReference type="Proteomes" id="UP000503339"/>
    </source>
</evidence>